<name>A0A562V9V0_9ACTN</name>
<organism evidence="7 8">
    <name type="scientific">Stackebrandtia albiflava</name>
    <dbReference type="NCBI Taxonomy" id="406432"/>
    <lineage>
        <taxon>Bacteria</taxon>
        <taxon>Bacillati</taxon>
        <taxon>Actinomycetota</taxon>
        <taxon>Actinomycetes</taxon>
        <taxon>Glycomycetales</taxon>
        <taxon>Glycomycetaceae</taxon>
        <taxon>Stackebrandtia</taxon>
    </lineage>
</organism>
<evidence type="ECO:0000259" key="6">
    <source>
        <dbReference type="SMART" id="SM00644"/>
    </source>
</evidence>
<dbReference type="Pfam" id="PF25275">
    <property type="entry name" value="Golvesin_C"/>
    <property type="match status" value="1"/>
</dbReference>
<dbReference type="AlphaFoldDB" id="A0A562V9V0"/>
<dbReference type="FunFam" id="3.40.80.10:FF:000006">
    <property type="entry name" value="N-acetylmuramoyl-L-alanine amidase"/>
    <property type="match status" value="1"/>
</dbReference>
<keyword evidence="4" id="KW-0961">Cell wall biogenesis/degradation</keyword>
<evidence type="ECO:0000313" key="8">
    <source>
        <dbReference type="Proteomes" id="UP000321617"/>
    </source>
</evidence>
<dbReference type="GO" id="GO:0071555">
    <property type="term" value="P:cell wall organization"/>
    <property type="evidence" value="ECO:0007669"/>
    <property type="project" value="UniProtKB-KW"/>
</dbReference>
<keyword evidence="3" id="KW-0378">Hydrolase</keyword>
<evidence type="ECO:0000313" key="7">
    <source>
        <dbReference type="EMBL" id="TWJ14635.1"/>
    </source>
</evidence>
<dbReference type="InterPro" id="IPR036505">
    <property type="entry name" value="Amidase/PGRP_sf"/>
</dbReference>
<feature type="domain" description="N-acetylmuramoyl-L-alanine amidase" evidence="6">
    <location>
        <begin position="57"/>
        <end position="188"/>
    </location>
</feature>
<dbReference type="PANTHER" id="PTHR30417:SF1">
    <property type="entry name" value="N-ACETYLMURAMOYL-L-ALANINE AMIDASE AMID"/>
    <property type="match status" value="1"/>
</dbReference>
<evidence type="ECO:0000256" key="2">
    <source>
        <dbReference type="ARBA" id="ARBA00011901"/>
    </source>
</evidence>
<proteinExistence type="predicted"/>
<comment type="caution">
    <text evidence="7">The sequence shown here is derived from an EMBL/GenBank/DDBJ whole genome shotgun (WGS) entry which is preliminary data.</text>
</comment>
<evidence type="ECO:0000256" key="4">
    <source>
        <dbReference type="ARBA" id="ARBA00023316"/>
    </source>
</evidence>
<evidence type="ECO:0000256" key="5">
    <source>
        <dbReference type="SAM" id="MobiDB-lite"/>
    </source>
</evidence>
<dbReference type="CDD" id="cd06583">
    <property type="entry name" value="PGRP"/>
    <property type="match status" value="1"/>
</dbReference>
<dbReference type="Pfam" id="PF01510">
    <property type="entry name" value="Amidase_2"/>
    <property type="match status" value="1"/>
</dbReference>
<accession>A0A562V9V0</accession>
<dbReference type="GO" id="GO:0009254">
    <property type="term" value="P:peptidoglycan turnover"/>
    <property type="evidence" value="ECO:0007669"/>
    <property type="project" value="TreeGrafter"/>
</dbReference>
<dbReference type="PANTHER" id="PTHR30417">
    <property type="entry name" value="N-ACETYLMURAMOYL-L-ALANINE AMIDASE AMID"/>
    <property type="match status" value="1"/>
</dbReference>
<sequence length="345" mass="37695">MLTAVLVAVTVATPVHAEPGGRGEDHGDAFRPHGRGPEAATADYGGAKWVAAHKGNYTNADRPESDPIDRIVVHTMQGSYEGTKAWFRNPRSQVTTHYIIRAEDGEITQMVHESDIAWHAGNWDYNVTSIGIEHEGYVDDPEKWYTDAMYESSAKLVRTIAVKYGIPLDREHVIGHSEVPGADHTDPGDGWDWDRYMRLLRSSAADGEPITLDDGDESRVTAGDGWRRGTADGDLSGGHTGASPVTYSDPLWYRFAVPATGRYRIEVRHPASPRFNDRTPYIVNTAGDGDWQTVYLDQRSSGGVWRSIGEFALAAGDHPTVAVSRWTGGTGTVVADGVRLIPQDG</sequence>
<dbReference type="InterPro" id="IPR033803">
    <property type="entry name" value="CBD-like_Golvesin-Xly"/>
</dbReference>
<evidence type="ECO:0000256" key="1">
    <source>
        <dbReference type="ARBA" id="ARBA00001561"/>
    </source>
</evidence>
<dbReference type="SMART" id="SM00644">
    <property type="entry name" value="Ami_2"/>
    <property type="match status" value="1"/>
</dbReference>
<gene>
    <name evidence="7" type="ORF">LX16_0321</name>
</gene>
<dbReference type="GO" id="GO:0008745">
    <property type="term" value="F:N-acetylmuramoyl-L-alanine amidase activity"/>
    <property type="evidence" value="ECO:0007669"/>
    <property type="project" value="UniProtKB-EC"/>
</dbReference>
<keyword evidence="8" id="KW-1185">Reference proteome</keyword>
<comment type="catalytic activity">
    <reaction evidence="1">
        <text>Hydrolyzes the link between N-acetylmuramoyl residues and L-amino acid residues in certain cell-wall glycopeptides.</text>
        <dbReference type="EC" id="3.5.1.28"/>
    </reaction>
</comment>
<dbReference type="Proteomes" id="UP000321617">
    <property type="component" value="Unassembled WGS sequence"/>
</dbReference>
<protein>
    <recommendedName>
        <fullName evidence="2">N-acetylmuramoyl-L-alanine amidase</fullName>
        <ecNumber evidence="2">3.5.1.28</ecNumber>
    </recommendedName>
</protein>
<dbReference type="InterPro" id="IPR051206">
    <property type="entry name" value="NAMLAA_amidase_2"/>
</dbReference>
<evidence type="ECO:0000256" key="3">
    <source>
        <dbReference type="ARBA" id="ARBA00022801"/>
    </source>
</evidence>
<reference evidence="7 8" key="1">
    <citation type="journal article" date="2013" name="Stand. Genomic Sci.">
        <title>Genomic Encyclopedia of Type Strains, Phase I: The one thousand microbial genomes (KMG-I) project.</title>
        <authorList>
            <person name="Kyrpides N.C."/>
            <person name="Woyke T."/>
            <person name="Eisen J.A."/>
            <person name="Garrity G."/>
            <person name="Lilburn T.G."/>
            <person name="Beck B.J."/>
            <person name="Whitman W.B."/>
            <person name="Hugenholtz P."/>
            <person name="Klenk H.P."/>
        </authorList>
    </citation>
    <scope>NUCLEOTIDE SEQUENCE [LARGE SCALE GENOMIC DNA]</scope>
    <source>
        <strain evidence="7 8">DSM 45044</strain>
    </source>
</reference>
<dbReference type="EMBL" id="VLLL01000005">
    <property type="protein sequence ID" value="TWJ14635.1"/>
    <property type="molecule type" value="Genomic_DNA"/>
</dbReference>
<feature type="region of interest" description="Disordered" evidence="5">
    <location>
        <begin position="207"/>
        <end position="241"/>
    </location>
</feature>
<dbReference type="GO" id="GO:0009253">
    <property type="term" value="P:peptidoglycan catabolic process"/>
    <property type="evidence" value="ECO:0007669"/>
    <property type="project" value="InterPro"/>
</dbReference>
<dbReference type="EC" id="3.5.1.28" evidence="2"/>
<dbReference type="Gene3D" id="3.40.80.10">
    <property type="entry name" value="Peptidoglycan recognition protein-like"/>
    <property type="match status" value="1"/>
</dbReference>
<dbReference type="SUPFAM" id="SSF55846">
    <property type="entry name" value="N-acetylmuramoyl-L-alanine amidase-like"/>
    <property type="match status" value="1"/>
</dbReference>
<dbReference type="InterPro" id="IPR002502">
    <property type="entry name" value="Amidase_domain"/>
</dbReference>